<evidence type="ECO:0000313" key="8">
    <source>
        <dbReference type="Proteomes" id="UP000236161"/>
    </source>
</evidence>
<keyword evidence="1 7" id="KW-0560">Oxidoreductase</keyword>
<proteinExistence type="inferred from homology"/>
<dbReference type="Gene3D" id="3.40.50.720">
    <property type="entry name" value="NAD(P)-binding Rossmann-like Domain"/>
    <property type="match status" value="1"/>
</dbReference>
<dbReference type="SUPFAM" id="SSF51735">
    <property type="entry name" value="NAD(P)-binding Rossmann-fold domains"/>
    <property type="match status" value="1"/>
</dbReference>
<dbReference type="FunFam" id="3.40.50.720:FF:000084">
    <property type="entry name" value="Short-chain dehydrogenase reductase"/>
    <property type="match status" value="1"/>
</dbReference>
<evidence type="ECO:0000256" key="5">
    <source>
        <dbReference type="ARBA" id="ARBA00055943"/>
    </source>
</evidence>
<evidence type="ECO:0000256" key="2">
    <source>
        <dbReference type="ARBA" id="ARBA00025714"/>
    </source>
</evidence>
<sequence>MRMVCDRVLLREIYLSNDRGFFQVFAWRDLATTSSNPRHVCHTCVATAALHSFKISLIPLSLSLFSKIAGACKKMASGGQDFPPKTQERLPGKEHAMDPTPDAFSADYKPANKLRGKTALVTGGDSGIGRAVCLHFAAEGATVAFTYVKPDEQKDADETLRLINQHKADGAREPIAIATADVGYEENCHKVVKEAASHFGGAIDILVNNAAEQYYPCDVTEISDEQLESVFRTNVFSYFFMTKFAVNHMKEGGSIINTTSVTAYRGSKKLLDYTATKAAIVGFTRSLALQMVEKGIRVNAVAPGPGWTRLIPGSFSEVMVTEFGKAVPMRRAAQPTEIAPSYVFLACREDSSYITGQVIHPNGGEIVNG</sequence>
<dbReference type="STRING" id="1088818.A0A2I0BA86"/>
<dbReference type="PRINTS" id="PR00080">
    <property type="entry name" value="SDRFAMILY"/>
</dbReference>
<evidence type="ECO:0000256" key="6">
    <source>
        <dbReference type="ARBA" id="ARBA00069361"/>
    </source>
</evidence>
<accession>A0A2I0BA86</accession>
<evidence type="ECO:0000313" key="7">
    <source>
        <dbReference type="EMBL" id="PKA64718.1"/>
    </source>
</evidence>
<dbReference type="EMBL" id="KZ451903">
    <property type="protein sequence ID" value="PKA64718.1"/>
    <property type="molecule type" value="Genomic_DNA"/>
</dbReference>
<comment type="catalytic activity">
    <reaction evidence="4">
        <text>(10bR,4aS)-noroxomaritidine + NADPH + H(+) = (10bR,4aS)-oxomaritidine + NADP(+)</text>
        <dbReference type="Rhea" id="RHEA:63196"/>
        <dbReference type="ChEBI" id="CHEBI:15378"/>
        <dbReference type="ChEBI" id="CHEBI:57783"/>
        <dbReference type="ChEBI" id="CHEBI:58349"/>
        <dbReference type="ChEBI" id="CHEBI:133995"/>
        <dbReference type="ChEBI" id="CHEBI:146208"/>
    </reaction>
    <physiologicalReaction direction="left-to-right" evidence="4">
        <dbReference type="Rhea" id="RHEA:63197"/>
    </physiologicalReaction>
</comment>
<dbReference type="PANTHER" id="PTHR48107">
    <property type="entry name" value="NADPH-DEPENDENT ALDEHYDE REDUCTASE-LIKE PROTEIN, CHLOROPLASTIC-RELATED"/>
    <property type="match status" value="1"/>
</dbReference>
<organism evidence="7 8">
    <name type="scientific">Apostasia shenzhenica</name>
    <dbReference type="NCBI Taxonomy" id="1088818"/>
    <lineage>
        <taxon>Eukaryota</taxon>
        <taxon>Viridiplantae</taxon>
        <taxon>Streptophyta</taxon>
        <taxon>Embryophyta</taxon>
        <taxon>Tracheophyta</taxon>
        <taxon>Spermatophyta</taxon>
        <taxon>Magnoliopsida</taxon>
        <taxon>Liliopsida</taxon>
        <taxon>Asparagales</taxon>
        <taxon>Orchidaceae</taxon>
        <taxon>Apostasioideae</taxon>
        <taxon>Apostasia</taxon>
    </lineage>
</organism>
<dbReference type="InterPro" id="IPR020904">
    <property type="entry name" value="Sc_DH/Rdtase_CS"/>
</dbReference>
<reference evidence="7 8" key="1">
    <citation type="journal article" date="2017" name="Nature">
        <title>The Apostasia genome and the evolution of orchids.</title>
        <authorList>
            <person name="Zhang G.Q."/>
            <person name="Liu K.W."/>
            <person name="Li Z."/>
            <person name="Lohaus R."/>
            <person name="Hsiao Y.Y."/>
            <person name="Niu S.C."/>
            <person name="Wang J.Y."/>
            <person name="Lin Y.C."/>
            <person name="Xu Q."/>
            <person name="Chen L.J."/>
            <person name="Yoshida K."/>
            <person name="Fujiwara S."/>
            <person name="Wang Z.W."/>
            <person name="Zhang Y.Q."/>
            <person name="Mitsuda N."/>
            <person name="Wang M."/>
            <person name="Liu G.H."/>
            <person name="Pecoraro L."/>
            <person name="Huang H.X."/>
            <person name="Xiao X.J."/>
            <person name="Lin M."/>
            <person name="Wu X.Y."/>
            <person name="Wu W.L."/>
            <person name="Chen Y.Y."/>
            <person name="Chang S.B."/>
            <person name="Sakamoto S."/>
            <person name="Ohme-Takagi M."/>
            <person name="Yagi M."/>
            <person name="Zeng S.J."/>
            <person name="Shen C.Y."/>
            <person name="Yeh C.M."/>
            <person name="Luo Y.B."/>
            <person name="Tsai W.C."/>
            <person name="Van de Peer Y."/>
            <person name="Liu Z.J."/>
        </authorList>
    </citation>
    <scope>NUCLEOTIDE SEQUENCE [LARGE SCALE GENOMIC DNA]</scope>
    <source>
        <strain evidence="8">cv. Shenzhen</strain>
        <tissue evidence="7">Stem</tissue>
    </source>
</reference>
<keyword evidence="8" id="KW-1185">Reference proteome</keyword>
<dbReference type="OrthoDB" id="47007at2759"/>
<dbReference type="PROSITE" id="PS00061">
    <property type="entry name" value="ADH_SHORT"/>
    <property type="match status" value="1"/>
</dbReference>
<evidence type="ECO:0000256" key="1">
    <source>
        <dbReference type="ARBA" id="ARBA00023002"/>
    </source>
</evidence>
<dbReference type="Pfam" id="PF13561">
    <property type="entry name" value="adh_short_C2"/>
    <property type="match status" value="1"/>
</dbReference>
<name>A0A2I0BA86_9ASPA</name>
<comment type="similarity">
    <text evidence="2">Belongs to the short-chain dehydrogenases/reductases (SDR) family. SDR65C subfamily.</text>
</comment>
<dbReference type="Proteomes" id="UP000236161">
    <property type="component" value="Unassembled WGS sequence"/>
</dbReference>
<protein>
    <recommendedName>
        <fullName evidence="6">Noroxomaritidine/norcraugsodine reductase</fullName>
    </recommendedName>
</protein>
<evidence type="ECO:0000256" key="3">
    <source>
        <dbReference type="ARBA" id="ARBA00050958"/>
    </source>
</evidence>
<dbReference type="PANTHER" id="PTHR48107:SF16">
    <property type="entry name" value="NADPH-DEPENDENT ALDEHYDE REDUCTASE 1, CHLOROPLASTIC"/>
    <property type="match status" value="1"/>
</dbReference>
<gene>
    <name evidence="7" type="primary">CAISE5</name>
    <name evidence="7" type="ORF">AXF42_Ash007465</name>
</gene>
<comment type="catalytic activity">
    <reaction evidence="3">
        <text>(10bS,4aR)-noroxomaritidine + NADPH + H(+) = (10bS,4aR)-oxomaritidine + NADP(+)</text>
        <dbReference type="Rhea" id="RHEA:63200"/>
        <dbReference type="ChEBI" id="CHEBI:15378"/>
        <dbReference type="ChEBI" id="CHEBI:57783"/>
        <dbReference type="ChEBI" id="CHEBI:58349"/>
        <dbReference type="ChEBI" id="CHEBI:133996"/>
        <dbReference type="ChEBI" id="CHEBI:146209"/>
    </reaction>
    <physiologicalReaction direction="left-to-right" evidence="3">
        <dbReference type="Rhea" id="RHEA:63201"/>
    </physiologicalReaction>
</comment>
<evidence type="ECO:0000256" key="4">
    <source>
        <dbReference type="ARBA" id="ARBA00052456"/>
    </source>
</evidence>
<dbReference type="GO" id="GO:0016614">
    <property type="term" value="F:oxidoreductase activity, acting on CH-OH group of donors"/>
    <property type="evidence" value="ECO:0007669"/>
    <property type="project" value="UniProtKB-ARBA"/>
</dbReference>
<dbReference type="InterPro" id="IPR002347">
    <property type="entry name" value="SDR_fam"/>
</dbReference>
<dbReference type="InterPro" id="IPR036291">
    <property type="entry name" value="NAD(P)-bd_dom_sf"/>
</dbReference>
<comment type="function">
    <text evidence="5">In the Amaryllidaceae alkaloids biosynthesic pathway, catalyzes the conversion of noroxomaritidine to oxomaritidine, a precursor of haemanthamine- and crinamine-type alkaloids, promising anticancer agents. Can also, to some extent, catalyze the condensation of 3,4-dihydroxybenzaldehyde (3,4-DHBA) and tyramine to produce norbelladine, and of isovanillin and tyramine to produce 4'-O-methylnorbelladine.</text>
</comment>
<dbReference type="PRINTS" id="PR00081">
    <property type="entry name" value="GDHRDH"/>
</dbReference>
<dbReference type="AlphaFoldDB" id="A0A2I0BA86"/>